<comment type="caution">
    <text evidence="10">The sequence shown here is derived from an EMBL/GenBank/DDBJ whole genome shotgun (WGS) entry which is preliminary data.</text>
</comment>
<dbReference type="Gene3D" id="3.30.70.20">
    <property type="match status" value="2"/>
</dbReference>
<dbReference type="InterPro" id="IPR014603">
    <property type="entry name" value="Formate_DH_Fe-S_su"/>
</dbReference>
<dbReference type="PROSITE" id="PS51379">
    <property type="entry name" value="4FE4S_FER_2"/>
    <property type="match status" value="3"/>
</dbReference>
<keyword evidence="5 7" id="KW-0408">Iron</keyword>
<feature type="binding site" evidence="7">
    <location>
        <position position="158"/>
    </location>
    <ligand>
        <name>[4Fe-4S] cluster</name>
        <dbReference type="ChEBI" id="CHEBI:49883"/>
        <label>3</label>
    </ligand>
</feature>
<evidence type="ECO:0000259" key="9">
    <source>
        <dbReference type="PROSITE" id="PS51379"/>
    </source>
</evidence>
<reference evidence="10 11" key="1">
    <citation type="submission" date="2020-08" db="EMBL/GenBank/DDBJ databases">
        <title>Bridging the membrane lipid divide: bacteria of the FCB group superphylum have the potential to synthesize archaeal ether lipids.</title>
        <authorList>
            <person name="Villanueva L."/>
            <person name="Von Meijenfeldt F.A.B."/>
            <person name="Westbye A.B."/>
            <person name="Yadav S."/>
            <person name="Hopmans E.C."/>
            <person name="Dutilh B.E."/>
            <person name="Sinninghe Damste J.S."/>
        </authorList>
    </citation>
    <scope>NUCLEOTIDE SEQUENCE [LARGE SCALE GENOMIC DNA]</scope>
    <source>
        <strain evidence="10">NIOZ-UU27</strain>
    </source>
</reference>
<dbReference type="CDD" id="cd10561">
    <property type="entry name" value="HybA_like"/>
    <property type="match status" value="1"/>
</dbReference>
<feature type="binding site" evidence="7">
    <location>
        <position position="52"/>
    </location>
    <ligand>
        <name>[4Fe-4S] cluster</name>
        <dbReference type="ChEBI" id="CHEBI:49883"/>
        <label>1</label>
    </ligand>
</feature>
<dbReference type="InterPro" id="IPR017896">
    <property type="entry name" value="4Fe4S_Fe-S-bd"/>
</dbReference>
<evidence type="ECO:0000313" key="10">
    <source>
        <dbReference type="EMBL" id="MBC8176675.1"/>
    </source>
</evidence>
<evidence type="ECO:0000256" key="7">
    <source>
        <dbReference type="PIRSR" id="PIRSR036298-50"/>
    </source>
</evidence>
<dbReference type="SUPFAM" id="SSF54862">
    <property type="entry name" value="4Fe-4S ferredoxins"/>
    <property type="match status" value="1"/>
</dbReference>
<dbReference type="PANTHER" id="PTHR43545">
    <property type="entry name" value="FORMATE DEHYDROGENASE, NITRATE-INDUCIBLE, IRON-SULFUR SUBUNIT"/>
    <property type="match status" value="1"/>
</dbReference>
<feature type="binding site" evidence="7">
    <location>
        <position position="193"/>
    </location>
    <ligand>
        <name>[4Fe-4S] cluster</name>
        <dbReference type="ChEBI" id="CHEBI:49883"/>
        <label>2</label>
    </ligand>
</feature>
<feature type="binding site" evidence="7">
    <location>
        <position position="197"/>
    </location>
    <ligand>
        <name>[4Fe-4S] cluster</name>
        <dbReference type="ChEBI" id="CHEBI:49883"/>
        <label>1</label>
    </ligand>
</feature>
<feature type="binding site" evidence="7">
    <location>
        <position position="116"/>
    </location>
    <ligand>
        <name>[4Fe-4S] cluster</name>
        <dbReference type="ChEBI" id="CHEBI:49883"/>
        <label>3</label>
    </ligand>
</feature>
<evidence type="ECO:0000256" key="4">
    <source>
        <dbReference type="ARBA" id="ARBA00022737"/>
    </source>
</evidence>
<dbReference type="GO" id="GO:0030313">
    <property type="term" value="C:cell envelope"/>
    <property type="evidence" value="ECO:0007669"/>
    <property type="project" value="UniProtKB-SubCell"/>
</dbReference>
<keyword evidence="6 7" id="KW-0411">Iron-sulfur</keyword>
<keyword evidence="3 7" id="KW-0479">Metal-binding</keyword>
<protein>
    <submittedName>
        <fullName evidence="10">4Fe-4S dicluster domain-containing protein</fullName>
    </submittedName>
</protein>
<dbReference type="EMBL" id="JACNJD010000153">
    <property type="protein sequence ID" value="MBC8176675.1"/>
    <property type="molecule type" value="Genomic_DNA"/>
</dbReference>
<dbReference type="Pfam" id="PF13247">
    <property type="entry name" value="Fer4_11"/>
    <property type="match status" value="1"/>
</dbReference>
<dbReference type="GO" id="GO:0051539">
    <property type="term" value="F:4 iron, 4 sulfur cluster binding"/>
    <property type="evidence" value="ECO:0007669"/>
    <property type="project" value="UniProtKB-KW"/>
</dbReference>
<evidence type="ECO:0000256" key="2">
    <source>
        <dbReference type="ARBA" id="ARBA00022485"/>
    </source>
</evidence>
<feature type="transmembrane region" description="Helical" evidence="8">
    <location>
        <begin position="272"/>
        <end position="292"/>
    </location>
</feature>
<dbReference type="GO" id="GO:0046872">
    <property type="term" value="F:metal ion binding"/>
    <property type="evidence" value="ECO:0007669"/>
    <property type="project" value="UniProtKB-KW"/>
</dbReference>
<feature type="binding site" evidence="7">
    <location>
        <position position="154"/>
    </location>
    <ligand>
        <name>[4Fe-4S] cluster</name>
        <dbReference type="ChEBI" id="CHEBI:49883"/>
        <label>4</label>
    </ligand>
</feature>
<keyword evidence="8" id="KW-0472">Membrane</keyword>
<feature type="domain" description="4Fe-4S ferredoxin-type" evidence="9">
    <location>
        <begin position="40"/>
        <end position="69"/>
    </location>
</feature>
<feature type="binding site" evidence="7">
    <location>
        <position position="119"/>
    </location>
    <ligand>
        <name>[4Fe-4S] cluster</name>
        <dbReference type="ChEBI" id="CHEBI:49883"/>
        <label>3</label>
    </ligand>
</feature>
<sequence length="314" mass="34822">MEIGRRHFFKLSGALAASSLAGTGTQAHASKKTEPPGDTYGCLVDTTLCVGCRKCEQACNERHHLPDPNESFEELSVLENLRRPDVSSYTVVNKYYPKNIGTLIWRKRPTFVKFQCMHCNDPSCASACITGALSKQPDGPVVYNVSKCIGCRYCMVACPFQIPAYEYHNALTPSVRKCTFCASYIKEGKLPACVQVCPREVMTFGKKSDLLRLARWKMKNNPGKYVDHIYGEHEVGGTTWLYIASDPFETIGFPKLGESAPPRLTEAIQHGLFQYMAAPIGLYVVLGGIMWLTGFYRNREESTDEDSSGKGGNA</sequence>
<dbReference type="PROSITE" id="PS51318">
    <property type="entry name" value="TAT"/>
    <property type="match status" value="1"/>
</dbReference>
<dbReference type="Proteomes" id="UP000650524">
    <property type="component" value="Unassembled WGS sequence"/>
</dbReference>
<name>A0A8J6T2C8_9DELT</name>
<feature type="binding site" evidence="7">
    <location>
        <position position="178"/>
    </location>
    <ligand>
        <name>[4Fe-4S] cluster</name>
        <dbReference type="ChEBI" id="CHEBI:49883"/>
        <label>2</label>
    </ligand>
</feature>
<evidence type="ECO:0000256" key="5">
    <source>
        <dbReference type="ARBA" id="ARBA00023004"/>
    </source>
</evidence>
<evidence type="ECO:0000256" key="3">
    <source>
        <dbReference type="ARBA" id="ARBA00022723"/>
    </source>
</evidence>
<evidence type="ECO:0000256" key="1">
    <source>
        <dbReference type="ARBA" id="ARBA00004196"/>
    </source>
</evidence>
<dbReference type="GO" id="GO:0045333">
    <property type="term" value="P:cellular respiration"/>
    <property type="evidence" value="ECO:0007669"/>
    <property type="project" value="InterPro"/>
</dbReference>
<evidence type="ECO:0000313" key="11">
    <source>
        <dbReference type="Proteomes" id="UP000650524"/>
    </source>
</evidence>
<feature type="binding site" evidence="7">
    <location>
        <position position="59"/>
    </location>
    <ligand>
        <name>[4Fe-4S] cluster</name>
        <dbReference type="ChEBI" id="CHEBI:49883"/>
        <label>2</label>
    </ligand>
</feature>
<gene>
    <name evidence="10" type="ORF">H8E19_04655</name>
</gene>
<keyword evidence="4" id="KW-0677">Repeat</keyword>
<evidence type="ECO:0000256" key="6">
    <source>
        <dbReference type="ARBA" id="ARBA00023014"/>
    </source>
</evidence>
<feature type="domain" description="4Fe-4S ferredoxin-type" evidence="9">
    <location>
        <begin position="139"/>
        <end position="168"/>
    </location>
</feature>
<keyword evidence="8" id="KW-0812">Transmembrane</keyword>
<evidence type="ECO:0000256" key="8">
    <source>
        <dbReference type="SAM" id="Phobius"/>
    </source>
</evidence>
<comment type="cofactor">
    <cofactor evidence="7">
        <name>[4Fe-4S] cluster</name>
        <dbReference type="ChEBI" id="CHEBI:49883"/>
    </cofactor>
    <text evidence="7">Binds 4 [4Fe-4S] clusters per subunit.</text>
</comment>
<feature type="binding site" evidence="7">
    <location>
        <position position="124"/>
    </location>
    <ligand>
        <name>[4Fe-4S] cluster</name>
        <dbReference type="ChEBI" id="CHEBI:49883"/>
        <label>3</label>
    </ligand>
</feature>
<feature type="binding site" evidence="7">
    <location>
        <position position="55"/>
    </location>
    <ligand>
        <name>[4Fe-4S] cluster</name>
        <dbReference type="ChEBI" id="CHEBI:49883"/>
        <label>1</label>
    </ligand>
</feature>
<feature type="binding site" evidence="7">
    <location>
        <position position="181"/>
    </location>
    <ligand>
        <name>[4Fe-4S] cluster</name>
        <dbReference type="ChEBI" id="CHEBI:49883"/>
        <label>2</label>
    </ligand>
</feature>
<feature type="binding site" evidence="7">
    <location>
        <position position="151"/>
    </location>
    <ligand>
        <name>[4Fe-4S] cluster</name>
        <dbReference type="ChEBI" id="CHEBI:49883"/>
        <label>4</label>
    </ligand>
</feature>
<feature type="binding site" evidence="7">
    <location>
        <position position="49"/>
    </location>
    <ligand>
        <name>[4Fe-4S] cluster</name>
        <dbReference type="ChEBI" id="CHEBI:49883"/>
        <label>1</label>
    </ligand>
</feature>
<dbReference type="PIRSF" id="PIRSF036298">
    <property type="entry name" value="FDH_4Fe4S"/>
    <property type="match status" value="1"/>
</dbReference>
<accession>A0A8J6T2C8</accession>
<dbReference type="AlphaFoldDB" id="A0A8J6T2C8"/>
<dbReference type="PROSITE" id="PS00198">
    <property type="entry name" value="4FE4S_FER_1"/>
    <property type="match status" value="1"/>
</dbReference>
<dbReference type="InterPro" id="IPR006311">
    <property type="entry name" value="TAT_signal"/>
</dbReference>
<proteinExistence type="predicted"/>
<keyword evidence="2 7" id="KW-0004">4Fe-4S</keyword>
<feature type="binding site" evidence="7">
    <location>
        <position position="128"/>
    </location>
    <ligand>
        <name>[4Fe-4S] cluster</name>
        <dbReference type="ChEBI" id="CHEBI:49883"/>
        <label>4</label>
    </ligand>
</feature>
<organism evidence="10 11">
    <name type="scientific">Candidatus Desulfacyla euxinica</name>
    <dbReference type="NCBI Taxonomy" id="2841693"/>
    <lineage>
        <taxon>Bacteria</taxon>
        <taxon>Deltaproteobacteria</taxon>
        <taxon>Candidatus Desulfacyla</taxon>
    </lineage>
</organism>
<dbReference type="InterPro" id="IPR017900">
    <property type="entry name" value="4Fe4S_Fe_S_CS"/>
</dbReference>
<dbReference type="PANTHER" id="PTHR43545:SF4">
    <property type="entry name" value="IRON-SULFUR PROTEIN"/>
    <property type="match status" value="1"/>
</dbReference>
<dbReference type="InterPro" id="IPR051555">
    <property type="entry name" value="FDH_Electron_Transfer_Unit"/>
</dbReference>
<keyword evidence="8" id="KW-1133">Transmembrane helix</keyword>
<feature type="binding site" evidence="7">
    <location>
        <position position="148"/>
    </location>
    <ligand>
        <name>[4Fe-4S] cluster</name>
        <dbReference type="ChEBI" id="CHEBI:49883"/>
        <label>4</label>
    </ligand>
</feature>
<feature type="domain" description="4Fe-4S ferredoxin-type" evidence="9">
    <location>
        <begin position="107"/>
        <end position="138"/>
    </location>
</feature>
<comment type="subcellular location">
    <subcellularLocation>
        <location evidence="1">Cell envelope</location>
    </subcellularLocation>
</comment>
<dbReference type="GO" id="GO:0015944">
    <property type="term" value="P:formate oxidation"/>
    <property type="evidence" value="ECO:0007669"/>
    <property type="project" value="InterPro"/>
</dbReference>